<protein>
    <submittedName>
        <fullName evidence="3">Hypothetical_protein</fullName>
    </submittedName>
</protein>
<accession>A0AA86TZ88</accession>
<evidence type="ECO:0000313" key="3">
    <source>
        <dbReference type="EMBL" id="CAL6113024.1"/>
    </source>
</evidence>
<reference evidence="3 5" key="2">
    <citation type="submission" date="2024-07" db="EMBL/GenBank/DDBJ databases">
        <authorList>
            <person name="Akdeniz Z."/>
        </authorList>
    </citation>
    <scope>NUCLEOTIDE SEQUENCE [LARGE SCALE GENOMIC DNA]</scope>
</reference>
<evidence type="ECO:0000313" key="4">
    <source>
        <dbReference type="EMBL" id="CAL6113028.1"/>
    </source>
</evidence>
<comment type="caution">
    <text evidence="2">The sequence shown here is derived from an EMBL/GenBank/DDBJ whole genome shotgun (WGS) entry which is preliminary data.</text>
</comment>
<evidence type="ECO:0000313" key="1">
    <source>
        <dbReference type="EMBL" id="CAI9925901.1"/>
    </source>
</evidence>
<dbReference type="EMBL" id="CATOUU010000352">
    <property type="protein sequence ID" value="CAI9925903.1"/>
    <property type="molecule type" value="Genomic_DNA"/>
</dbReference>
<keyword evidence="5" id="KW-1185">Reference proteome</keyword>
<dbReference type="EMBL" id="CATOUU010000352">
    <property type="protein sequence ID" value="CAI9925901.1"/>
    <property type="molecule type" value="Genomic_DNA"/>
</dbReference>
<evidence type="ECO:0000313" key="5">
    <source>
        <dbReference type="Proteomes" id="UP001642409"/>
    </source>
</evidence>
<dbReference type="EMBL" id="CAXDID020000754">
    <property type="protein sequence ID" value="CAL6113024.1"/>
    <property type="molecule type" value="Genomic_DNA"/>
</dbReference>
<dbReference type="AlphaFoldDB" id="A0AA86TZ88"/>
<proteinExistence type="predicted"/>
<reference evidence="2" key="1">
    <citation type="submission" date="2023-06" db="EMBL/GenBank/DDBJ databases">
        <authorList>
            <person name="Kurt Z."/>
        </authorList>
    </citation>
    <scope>NUCLEOTIDE SEQUENCE</scope>
</reference>
<gene>
    <name evidence="1" type="ORF">HINF_LOCUS13546</name>
    <name evidence="2" type="ORF">HINF_LOCUS13548</name>
    <name evidence="3" type="ORF">HINF_LOCUS77312</name>
    <name evidence="4" type="ORF">HINF_LOCUS77314</name>
</gene>
<dbReference type="Proteomes" id="UP001642409">
    <property type="component" value="Unassembled WGS sequence"/>
</dbReference>
<sequence>MLQNHTAHVNILVHDTLVYENVVQQNGKRGIVVTCISAVHLRYLVIVKLNQIHTTYCVMIPRIIILQLFVYCGNQPILKSRLDKRTHLHQFTVLSSLCEYVRSEIPQQHKVTLTLCFHAASYNPIFARVTESSILTVLTLRRGQLFNMNIVFLKLKITLHNQGWYENRQEYYLLDRILVSRSQVKQNRFFIFI</sequence>
<dbReference type="EMBL" id="CAXDID020000754">
    <property type="protein sequence ID" value="CAL6113028.1"/>
    <property type="molecule type" value="Genomic_DNA"/>
</dbReference>
<organism evidence="2">
    <name type="scientific">Hexamita inflata</name>
    <dbReference type="NCBI Taxonomy" id="28002"/>
    <lineage>
        <taxon>Eukaryota</taxon>
        <taxon>Metamonada</taxon>
        <taxon>Diplomonadida</taxon>
        <taxon>Hexamitidae</taxon>
        <taxon>Hexamitinae</taxon>
        <taxon>Hexamita</taxon>
    </lineage>
</organism>
<evidence type="ECO:0000313" key="2">
    <source>
        <dbReference type="EMBL" id="CAI9925903.1"/>
    </source>
</evidence>
<name>A0AA86TZ88_9EUKA</name>